<organism evidence="2 3">
    <name type="scientific">Thermomonospora cellulosilytica</name>
    <dbReference type="NCBI Taxonomy" id="1411118"/>
    <lineage>
        <taxon>Bacteria</taxon>
        <taxon>Bacillati</taxon>
        <taxon>Actinomycetota</taxon>
        <taxon>Actinomycetes</taxon>
        <taxon>Streptosporangiales</taxon>
        <taxon>Thermomonosporaceae</taxon>
        <taxon>Thermomonospora</taxon>
    </lineage>
</organism>
<evidence type="ECO:0000313" key="2">
    <source>
        <dbReference type="EMBL" id="MBA9006834.1"/>
    </source>
</evidence>
<dbReference type="RefSeq" id="WP_182707613.1">
    <property type="nucleotide sequence ID" value="NZ_JACJII010000001.1"/>
</dbReference>
<gene>
    <name evidence="2" type="ORF">HNR21_005716</name>
</gene>
<evidence type="ECO:0000259" key="1">
    <source>
        <dbReference type="Pfam" id="PF18029"/>
    </source>
</evidence>
<dbReference type="Proteomes" id="UP000539313">
    <property type="component" value="Unassembled WGS sequence"/>
</dbReference>
<dbReference type="InterPro" id="IPR041581">
    <property type="entry name" value="Glyoxalase_6"/>
</dbReference>
<feature type="domain" description="Glyoxalase-like" evidence="1">
    <location>
        <begin position="132"/>
        <end position="235"/>
    </location>
</feature>
<proteinExistence type="predicted"/>
<keyword evidence="3" id="KW-1185">Reference proteome</keyword>
<dbReference type="Gene3D" id="3.10.180.10">
    <property type="entry name" value="2,3-Dihydroxybiphenyl 1,2-Dioxygenase, domain 1"/>
    <property type="match status" value="2"/>
</dbReference>
<dbReference type="Pfam" id="PF18029">
    <property type="entry name" value="Glyoxalase_6"/>
    <property type="match status" value="2"/>
</dbReference>
<feature type="domain" description="Glyoxalase-like" evidence="1">
    <location>
        <begin position="15"/>
        <end position="107"/>
    </location>
</feature>
<name>A0A7W3N3F7_9ACTN</name>
<reference evidence="2 3" key="1">
    <citation type="submission" date="2020-08" db="EMBL/GenBank/DDBJ databases">
        <title>Sequencing the genomes of 1000 actinobacteria strains.</title>
        <authorList>
            <person name="Klenk H.-P."/>
        </authorList>
    </citation>
    <scope>NUCLEOTIDE SEQUENCE [LARGE SCALE GENOMIC DNA]</scope>
    <source>
        <strain evidence="2 3">DSM 45823</strain>
    </source>
</reference>
<protein>
    <submittedName>
        <fullName evidence="2">Putative enzyme related to lactoylglutathione lyase</fullName>
    </submittedName>
</protein>
<dbReference type="EMBL" id="JACJII010000001">
    <property type="protein sequence ID" value="MBA9006834.1"/>
    <property type="molecule type" value="Genomic_DNA"/>
</dbReference>
<evidence type="ECO:0000313" key="3">
    <source>
        <dbReference type="Proteomes" id="UP000539313"/>
    </source>
</evidence>
<dbReference type="SUPFAM" id="SSF54593">
    <property type="entry name" value="Glyoxalase/Bleomycin resistance protein/Dihydroxybiphenyl dioxygenase"/>
    <property type="match status" value="1"/>
</dbReference>
<comment type="caution">
    <text evidence="2">The sequence shown here is derived from an EMBL/GenBank/DDBJ whole genome shotgun (WGS) entry which is preliminary data.</text>
</comment>
<dbReference type="PANTHER" id="PTHR35908:SF1">
    <property type="entry name" value="CONSERVED PROTEIN"/>
    <property type="match status" value="1"/>
</dbReference>
<dbReference type="InterPro" id="IPR029068">
    <property type="entry name" value="Glyas_Bleomycin-R_OHBP_Dase"/>
</dbReference>
<accession>A0A7W3N3F7</accession>
<sequence>MFRWVVAFIDRPLERFTEAAAFWTAVTGTDLSERRGERGEFATLLPAEGDSCLRLQGVLDGGGTHLDFHVEDVAGAVRKAVGSEASVVADMGEWSVLRSPAGQAFCAVPWEGDWERPRPVAGPGGAESVLDQVTIDVGPRDYEREVEFWAAVTGWELRPTGRPEFRRLRSVEGMPIQIVLQRLDEERAASAHVDLACADIEATRMWHEEHGAQAVGGIPGCTVMRDPVGGVYCLTGRDPRTGLRP</sequence>
<keyword evidence="2" id="KW-0456">Lyase</keyword>
<dbReference type="GO" id="GO:0016829">
    <property type="term" value="F:lyase activity"/>
    <property type="evidence" value="ECO:0007669"/>
    <property type="project" value="UniProtKB-KW"/>
</dbReference>
<dbReference type="AlphaFoldDB" id="A0A7W3N3F7"/>
<dbReference type="PANTHER" id="PTHR35908">
    <property type="entry name" value="HYPOTHETICAL FUSION PROTEIN"/>
    <property type="match status" value="1"/>
</dbReference>